<evidence type="ECO:0000313" key="2">
    <source>
        <dbReference type="Proteomes" id="UP001333110"/>
    </source>
</evidence>
<dbReference type="AlphaFoldDB" id="A0AAN7SHW5"/>
<evidence type="ECO:0000313" key="1">
    <source>
        <dbReference type="EMBL" id="KAK4830536.1"/>
    </source>
</evidence>
<comment type="caution">
    <text evidence="1">The sequence shown here is derived from an EMBL/GenBank/DDBJ whole genome shotgun (WGS) entry which is preliminary data.</text>
</comment>
<dbReference type="Proteomes" id="UP001333110">
    <property type="component" value="Unassembled WGS sequence"/>
</dbReference>
<reference evidence="1 2" key="1">
    <citation type="journal article" date="2023" name="J. Hered.">
        <title>Chromosome-level genome of the wood stork (Mycteria americana) provides insight into avian chromosome evolution.</title>
        <authorList>
            <person name="Flamio R. Jr."/>
            <person name="Ramstad K.M."/>
        </authorList>
    </citation>
    <scope>NUCLEOTIDE SEQUENCE [LARGE SCALE GENOMIC DNA]</scope>
    <source>
        <strain evidence="1">JAX WOST 10</strain>
    </source>
</reference>
<name>A0AAN7SHW5_MYCAM</name>
<protein>
    <submittedName>
        <fullName evidence="1">Uncharacterized protein</fullName>
    </submittedName>
</protein>
<sequence>MITAAQAASNLDITDWLTCVGDHQIRYCIPSGRAVYYLAEEVIINALQESPGLPTACRATFPADVRLCHQVEHIVHPVTPHTAVLTTAIHYQ</sequence>
<accession>A0AAN7SHW5</accession>
<keyword evidence="2" id="KW-1185">Reference proteome</keyword>
<organism evidence="1 2">
    <name type="scientific">Mycteria americana</name>
    <name type="common">Wood stork</name>
    <dbReference type="NCBI Taxonomy" id="33587"/>
    <lineage>
        <taxon>Eukaryota</taxon>
        <taxon>Metazoa</taxon>
        <taxon>Chordata</taxon>
        <taxon>Craniata</taxon>
        <taxon>Vertebrata</taxon>
        <taxon>Euteleostomi</taxon>
        <taxon>Archelosauria</taxon>
        <taxon>Archosauria</taxon>
        <taxon>Dinosauria</taxon>
        <taxon>Saurischia</taxon>
        <taxon>Theropoda</taxon>
        <taxon>Coelurosauria</taxon>
        <taxon>Aves</taxon>
        <taxon>Neognathae</taxon>
        <taxon>Neoaves</taxon>
        <taxon>Aequornithes</taxon>
        <taxon>Ciconiiformes</taxon>
        <taxon>Ciconiidae</taxon>
        <taxon>Mycteria</taxon>
    </lineage>
</organism>
<gene>
    <name evidence="1" type="ORF">QYF61_011674</name>
</gene>
<dbReference type="EMBL" id="JAUNZN010000001">
    <property type="protein sequence ID" value="KAK4830536.1"/>
    <property type="molecule type" value="Genomic_DNA"/>
</dbReference>
<proteinExistence type="predicted"/>